<feature type="transmembrane region" description="Helical" evidence="6">
    <location>
        <begin position="126"/>
        <end position="146"/>
    </location>
</feature>
<evidence type="ECO:0000256" key="5">
    <source>
        <dbReference type="ARBA" id="ARBA00023136"/>
    </source>
</evidence>
<feature type="transmembrane region" description="Helical" evidence="6">
    <location>
        <begin position="153"/>
        <end position="175"/>
    </location>
</feature>
<keyword evidence="2" id="KW-1003">Cell membrane</keyword>
<evidence type="ECO:0000313" key="7">
    <source>
        <dbReference type="EMBL" id="ROQ24126.1"/>
    </source>
</evidence>
<dbReference type="AlphaFoldDB" id="A0A3N1PHT5"/>
<keyword evidence="3 6" id="KW-0812">Transmembrane</keyword>
<dbReference type="GO" id="GO:0005886">
    <property type="term" value="C:plasma membrane"/>
    <property type="evidence" value="ECO:0007669"/>
    <property type="project" value="UniProtKB-SubCell"/>
</dbReference>
<dbReference type="Pfam" id="PF01810">
    <property type="entry name" value="LysE"/>
    <property type="match status" value="1"/>
</dbReference>
<evidence type="ECO:0000256" key="6">
    <source>
        <dbReference type="SAM" id="Phobius"/>
    </source>
</evidence>
<evidence type="ECO:0000256" key="2">
    <source>
        <dbReference type="ARBA" id="ARBA00022475"/>
    </source>
</evidence>
<dbReference type="PANTHER" id="PTHR30086:SF17">
    <property type="entry name" value="LYSE FAMILY TRANSLOCATOR"/>
    <property type="match status" value="1"/>
</dbReference>
<evidence type="ECO:0000313" key="8">
    <source>
        <dbReference type="Proteomes" id="UP000268033"/>
    </source>
</evidence>
<dbReference type="OrthoDB" id="581870at2"/>
<protein>
    <submittedName>
        <fullName evidence="7">Threonine/homoserine/homoserine lactone efflux protein</fullName>
    </submittedName>
</protein>
<dbReference type="STRING" id="584787.GCA_001247655_01278"/>
<dbReference type="RefSeq" id="WP_050660154.1">
    <property type="nucleotide sequence ID" value="NZ_JBLXEP010000008.1"/>
</dbReference>
<evidence type="ECO:0000256" key="3">
    <source>
        <dbReference type="ARBA" id="ARBA00022692"/>
    </source>
</evidence>
<dbReference type="GO" id="GO:0015171">
    <property type="term" value="F:amino acid transmembrane transporter activity"/>
    <property type="evidence" value="ECO:0007669"/>
    <property type="project" value="TreeGrafter"/>
</dbReference>
<keyword evidence="4 6" id="KW-1133">Transmembrane helix</keyword>
<comment type="caution">
    <text evidence="7">The sequence shown here is derived from an EMBL/GenBank/DDBJ whole genome shotgun (WGS) entry which is preliminary data.</text>
</comment>
<keyword evidence="8" id="KW-1185">Reference proteome</keyword>
<dbReference type="EMBL" id="RJUL01000007">
    <property type="protein sequence ID" value="ROQ24126.1"/>
    <property type="molecule type" value="Genomic_DNA"/>
</dbReference>
<sequence length="205" mass="21682">MSLASLFLTLALVHLAALVAPGPDFALMLRSSLNQGRAQALQMALGLASAIMVHSLVVVFAFALLAKVLPGLLHWLPLVAGCWLLYLAAQCLKSARAPQGAIDTQSAPAGGAWLAGFATNILNPKAYLYFFTLVGGLLPPALPLAAKLGVVALFFSLALAWFGMLGWLLGAPWFRQKMLGWRRGMEGATALVFTAVGVLMLLRLA</sequence>
<organism evidence="7 8">
    <name type="scientific">Gallaecimonas pentaromativorans</name>
    <dbReference type="NCBI Taxonomy" id="584787"/>
    <lineage>
        <taxon>Bacteria</taxon>
        <taxon>Pseudomonadati</taxon>
        <taxon>Pseudomonadota</taxon>
        <taxon>Gammaproteobacteria</taxon>
        <taxon>Enterobacterales</taxon>
        <taxon>Gallaecimonadaceae</taxon>
        <taxon>Gallaecimonas</taxon>
    </lineage>
</organism>
<comment type="subcellular location">
    <subcellularLocation>
        <location evidence="1">Cell membrane</location>
        <topology evidence="1">Multi-pass membrane protein</topology>
    </subcellularLocation>
</comment>
<feature type="transmembrane region" description="Helical" evidence="6">
    <location>
        <begin position="72"/>
        <end position="89"/>
    </location>
</feature>
<keyword evidence="5 6" id="KW-0472">Membrane</keyword>
<gene>
    <name evidence="7" type="ORF">EDC28_1077</name>
</gene>
<name>A0A3N1PHT5_9GAMM</name>
<proteinExistence type="predicted"/>
<evidence type="ECO:0000256" key="1">
    <source>
        <dbReference type="ARBA" id="ARBA00004651"/>
    </source>
</evidence>
<evidence type="ECO:0000256" key="4">
    <source>
        <dbReference type="ARBA" id="ARBA00022989"/>
    </source>
</evidence>
<reference evidence="7 8" key="1">
    <citation type="submission" date="2018-11" db="EMBL/GenBank/DDBJ databases">
        <title>Genomic Encyclopedia of Type Strains, Phase IV (KMG-IV): sequencing the most valuable type-strain genomes for metagenomic binning, comparative biology and taxonomic classification.</title>
        <authorList>
            <person name="Goeker M."/>
        </authorList>
    </citation>
    <scope>NUCLEOTIDE SEQUENCE [LARGE SCALE GENOMIC DNA]</scope>
    <source>
        <strain evidence="7 8">DSM 21945</strain>
    </source>
</reference>
<dbReference type="Proteomes" id="UP000268033">
    <property type="component" value="Unassembled WGS sequence"/>
</dbReference>
<accession>A0A3N1PHT5</accession>
<dbReference type="PANTHER" id="PTHR30086">
    <property type="entry name" value="ARGININE EXPORTER PROTEIN ARGO"/>
    <property type="match status" value="1"/>
</dbReference>
<dbReference type="InterPro" id="IPR001123">
    <property type="entry name" value="LeuE-type"/>
</dbReference>
<feature type="transmembrane region" description="Helical" evidence="6">
    <location>
        <begin position="187"/>
        <end position="204"/>
    </location>
</feature>
<feature type="transmembrane region" description="Helical" evidence="6">
    <location>
        <begin position="45"/>
        <end position="65"/>
    </location>
</feature>